<proteinExistence type="predicted"/>
<organism evidence="1 2">
    <name type="scientific">Pelagomonas calceolata</name>
    <dbReference type="NCBI Taxonomy" id="35677"/>
    <lineage>
        <taxon>Eukaryota</taxon>
        <taxon>Sar</taxon>
        <taxon>Stramenopiles</taxon>
        <taxon>Ochrophyta</taxon>
        <taxon>Pelagophyceae</taxon>
        <taxon>Pelagomonadales</taxon>
        <taxon>Pelagomonadaceae</taxon>
        <taxon>Pelagomonas</taxon>
    </lineage>
</organism>
<name>A0A8J2SGC1_9STRA</name>
<keyword evidence="2" id="KW-1185">Reference proteome</keyword>
<protein>
    <submittedName>
        <fullName evidence="1">Uncharacterized protein</fullName>
    </submittedName>
</protein>
<reference evidence="1" key="1">
    <citation type="submission" date="2021-11" db="EMBL/GenBank/DDBJ databases">
        <authorList>
            <consortium name="Genoscope - CEA"/>
            <person name="William W."/>
        </authorList>
    </citation>
    <scope>NUCLEOTIDE SEQUENCE</scope>
</reference>
<accession>A0A8J2SGC1</accession>
<dbReference type="EMBL" id="CAKKNE010000002">
    <property type="protein sequence ID" value="CAH0369558.1"/>
    <property type="molecule type" value="Genomic_DNA"/>
</dbReference>
<dbReference type="AlphaFoldDB" id="A0A8J2SGC1"/>
<evidence type="ECO:0000313" key="2">
    <source>
        <dbReference type="Proteomes" id="UP000789595"/>
    </source>
</evidence>
<dbReference type="Proteomes" id="UP000789595">
    <property type="component" value="Unassembled WGS sequence"/>
</dbReference>
<gene>
    <name evidence="1" type="ORF">PECAL_2P26850</name>
</gene>
<comment type="caution">
    <text evidence="1">The sequence shown here is derived from an EMBL/GenBank/DDBJ whole genome shotgun (WGS) entry which is preliminary data.</text>
</comment>
<sequence>MDQDPTYDRCESEALAVTLGRGDKTKLISQALYGPERWPVGRPRDARSKLLTGALAAKERVHWWPVEPWFRHYRVPFQEGLRVISWFGHGERLANCTVQHVVDTFQITDWDFDKTRGVYRHAFSNILPLEPSLHISCDSLVKAITEAKNGMPITPGKAQLDTWRWAPAGVVEDTIWWSGASRYYGGRAPMVRMAELPDDALRCICEQLVPPVLRSCGPPLIHGTAESNEECMAAAKEYCDEHTTDAALLACDEEDFCFVIGDLDCRRADIHDRIIHWHRHMGPVAVQLRLVSRHWHRAQEKPTNLMKAELARLKQHEDMLENAYSRARSEYNRRFDSPHWEWMG</sequence>
<evidence type="ECO:0000313" key="1">
    <source>
        <dbReference type="EMBL" id="CAH0369558.1"/>
    </source>
</evidence>